<comment type="similarity">
    <text evidence="15">Belongs to the aldehyde dehydrogenase family.</text>
</comment>
<feature type="site" description="Essential for catalytic activity" evidence="13">
    <location>
        <position position="143"/>
    </location>
</feature>
<evidence type="ECO:0000256" key="14">
    <source>
        <dbReference type="PROSITE-ProRule" id="PRU10007"/>
    </source>
</evidence>
<dbReference type="FunFam" id="3.40.50.170:FF:000002">
    <property type="entry name" value="10-formyltetrahydrofolate dehydrogenase"/>
    <property type="match status" value="1"/>
</dbReference>
<reference evidence="18" key="1">
    <citation type="submission" date="2025-08" db="UniProtKB">
        <authorList>
            <consortium name="RefSeq"/>
        </authorList>
    </citation>
    <scope>IDENTIFICATION</scope>
    <source>
        <strain evidence="18">Airmid</strain>
    </source>
</reference>
<keyword evidence="5 9" id="KW-0554">One-carbon metabolism</keyword>
<evidence type="ECO:0000259" key="16">
    <source>
        <dbReference type="PROSITE" id="PS50075"/>
    </source>
</evidence>
<dbReference type="CDD" id="cd07140">
    <property type="entry name" value="ALDH_F1L_FTFDH"/>
    <property type="match status" value="1"/>
</dbReference>
<dbReference type="InterPro" id="IPR016161">
    <property type="entry name" value="Ald_DH/histidinol_DH"/>
</dbReference>
<dbReference type="AlphaFoldDB" id="A0A6P6XMZ9"/>
<dbReference type="PROSITE" id="PS00687">
    <property type="entry name" value="ALDEHYDE_DEHYDR_GLU"/>
    <property type="match status" value="1"/>
</dbReference>
<dbReference type="OrthoDB" id="310895at2759"/>
<feature type="binding site" evidence="11">
    <location>
        <begin position="89"/>
        <end position="91"/>
    </location>
    <ligand>
        <name>(6R)-10-formyltetrahydrofolate</name>
        <dbReference type="ChEBI" id="CHEBI:195366"/>
    </ligand>
</feature>
<dbReference type="PROSITE" id="PS51257">
    <property type="entry name" value="PROKAR_LIPOPROTEIN"/>
    <property type="match status" value="1"/>
</dbReference>
<feature type="binding site" evidence="12">
    <location>
        <begin position="605"/>
        <end position="608"/>
    </location>
    <ligand>
        <name>NADP(+)</name>
        <dbReference type="ChEBI" id="CHEBI:58349"/>
    </ligand>
</feature>
<dbReference type="Pfam" id="PF00551">
    <property type="entry name" value="Formyl_trans_N"/>
    <property type="match status" value="1"/>
</dbReference>
<dbReference type="Pfam" id="PF00550">
    <property type="entry name" value="PP-binding"/>
    <property type="match status" value="1"/>
</dbReference>
<dbReference type="Gene3D" id="3.40.309.10">
    <property type="entry name" value="Aldehyde Dehydrogenase, Chain A, domain 2"/>
    <property type="match status" value="1"/>
</dbReference>
<feature type="active site" evidence="14">
    <location>
        <position position="681"/>
    </location>
</feature>
<comment type="similarity">
    <text evidence="1 9">In the C-terminal section; belongs to the aldehyde dehydrogenase family. ALDH1L subfamily.</text>
</comment>
<dbReference type="GO" id="GO:0016620">
    <property type="term" value="F:oxidoreductase activity, acting on the aldehyde or oxo group of donors, NAD or NADP as acceptor"/>
    <property type="evidence" value="ECO:0007669"/>
    <property type="project" value="InterPro"/>
</dbReference>
<comment type="catalytic activity">
    <reaction evidence="8">
        <text>(6R)-10-formyltetrahydrofolate + NADP(+) + H2O = (6S)-5,6,7,8-tetrahydrofolate + CO2 + NADPH + H(+)</text>
        <dbReference type="Rhea" id="RHEA:10180"/>
        <dbReference type="ChEBI" id="CHEBI:15377"/>
        <dbReference type="ChEBI" id="CHEBI:15378"/>
        <dbReference type="ChEBI" id="CHEBI:16526"/>
        <dbReference type="ChEBI" id="CHEBI:57453"/>
        <dbReference type="ChEBI" id="CHEBI:57783"/>
        <dbReference type="ChEBI" id="CHEBI:58349"/>
        <dbReference type="ChEBI" id="CHEBI:195366"/>
        <dbReference type="EC" id="1.5.1.6"/>
    </reaction>
    <physiologicalReaction direction="left-to-right" evidence="8">
        <dbReference type="Rhea" id="RHEA:10181"/>
    </physiologicalReaction>
</comment>
<dbReference type="OMA" id="FENGVWG"/>
<evidence type="ECO:0000256" key="11">
    <source>
        <dbReference type="PIRSR" id="PIRSR036489-2"/>
    </source>
</evidence>
<keyword evidence="3" id="KW-0596">Phosphopantetheine</keyword>
<dbReference type="Pfam" id="PF00171">
    <property type="entry name" value="Aldedh"/>
    <property type="match status" value="1"/>
</dbReference>
<dbReference type="PIRSF" id="PIRSF036489">
    <property type="entry name" value="10-FTHFDH"/>
    <property type="match status" value="1"/>
</dbReference>
<evidence type="ECO:0000256" key="8">
    <source>
        <dbReference type="ARBA" id="ARBA00048239"/>
    </source>
</evidence>
<protein>
    <recommendedName>
        <fullName evidence="9">10-formyltetrahydrofolate dehydrogenase</fullName>
        <ecNumber evidence="9">1.5.1.6</ecNumber>
    </recommendedName>
</protein>
<feature type="binding site" evidence="12">
    <location>
        <begin position="658"/>
        <end position="659"/>
    </location>
    <ligand>
        <name>NADP(+)</name>
        <dbReference type="ChEBI" id="CHEBI:58349"/>
    </ligand>
</feature>
<dbReference type="InterPro" id="IPR016162">
    <property type="entry name" value="Ald_DH_N"/>
</dbReference>
<keyword evidence="7 9" id="KW-0560">Oxidoreductase</keyword>
<dbReference type="Gene3D" id="3.40.605.10">
    <property type="entry name" value="Aldehyde Dehydrogenase, Chain A, domain 1"/>
    <property type="match status" value="1"/>
</dbReference>
<evidence type="ECO:0000256" key="1">
    <source>
        <dbReference type="ARBA" id="ARBA00007995"/>
    </source>
</evidence>
<feature type="binding site" evidence="11">
    <location>
        <position position="143"/>
    </location>
    <ligand>
        <name>(6R)-10-formyltetrahydrofolate</name>
        <dbReference type="ChEBI" id="CHEBI:195366"/>
    </ligand>
</feature>
<dbReference type="InterPro" id="IPR029510">
    <property type="entry name" value="Ald_DH_CS_GLU"/>
</dbReference>
<keyword evidence="6 9" id="KW-0521">NADP</keyword>
<dbReference type="InterPro" id="IPR016163">
    <property type="entry name" value="Ald_DH_C"/>
</dbReference>
<feature type="binding site" evidence="12">
    <location>
        <begin position="812"/>
        <end position="814"/>
    </location>
    <ligand>
        <name>NADP(+)</name>
        <dbReference type="ChEBI" id="CHEBI:58349"/>
    </ligand>
</feature>
<dbReference type="FunFam" id="1.10.1200.10:FF:000002">
    <property type="entry name" value="10-formyltetrahydrofolate dehydrogenase"/>
    <property type="match status" value="1"/>
</dbReference>
<gene>
    <name evidence="18" type="primary">LOC113789477</name>
</gene>
<evidence type="ECO:0000256" key="6">
    <source>
        <dbReference type="ARBA" id="ARBA00022857"/>
    </source>
</evidence>
<dbReference type="Gene3D" id="3.40.50.170">
    <property type="entry name" value="Formyl transferase, N-terminal domain"/>
    <property type="match status" value="1"/>
</dbReference>
<dbReference type="FunFam" id="3.40.309.10:FF:000008">
    <property type="entry name" value="Cytosolic 10-formyltetrahydrofolate dehydrogenase"/>
    <property type="match status" value="1"/>
</dbReference>
<name>A0A6P6XMZ9_DERPT</name>
<dbReference type="Gene3D" id="3.10.25.10">
    <property type="entry name" value="Formyl transferase, C-terminal domain"/>
    <property type="match status" value="1"/>
</dbReference>
<dbReference type="FunCoup" id="A0A6P6XMZ9">
    <property type="interactions" value="22"/>
</dbReference>
<dbReference type="InterPro" id="IPR011407">
    <property type="entry name" value="10_FTHF_DH"/>
</dbReference>
<evidence type="ECO:0000256" key="12">
    <source>
        <dbReference type="PIRSR" id="PIRSR036489-3"/>
    </source>
</evidence>
<comment type="similarity">
    <text evidence="2 9">In the N-terminal section; belongs to the GART family.</text>
</comment>
<dbReference type="GO" id="GO:0005737">
    <property type="term" value="C:cytoplasm"/>
    <property type="evidence" value="ECO:0007669"/>
    <property type="project" value="InterPro"/>
</dbReference>
<feature type="active site" description="Proton donor" evidence="10">
    <location>
        <position position="107"/>
    </location>
</feature>
<dbReference type="SUPFAM" id="SSF53720">
    <property type="entry name" value="ALDH-like"/>
    <property type="match status" value="1"/>
</dbReference>
<evidence type="ECO:0000256" key="5">
    <source>
        <dbReference type="ARBA" id="ARBA00022563"/>
    </source>
</evidence>
<accession>A0A6P6XMZ9</accession>
<feature type="active site" description="Proton acceptor" evidence="10">
    <location>
        <position position="681"/>
    </location>
</feature>
<evidence type="ECO:0000256" key="10">
    <source>
        <dbReference type="PIRSR" id="PIRSR036489-1"/>
    </source>
</evidence>
<keyword evidence="17" id="KW-1185">Reference proteome</keyword>
<evidence type="ECO:0000256" key="3">
    <source>
        <dbReference type="ARBA" id="ARBA00022450"/>
    </source>
</evidence>
<dbReference type="InterPro" id="IPR011034">
    <property type="entry name" value="Formyl_transferase-like_C_sf"/>
</dbReference>
<keyword evidence="4" id="KW-0597">Phosphoprotein</keyword>
<dbReference type="FunFam" id="3.10.25.10:FF:000002">
    <property type="entry name" value="10-formyltetrahydrofolate dehydrogenase"/>
    <property type="match status" value="1"/>
</dbReference>
<evidence type="ECO:0000256" key="7">
    <source>
        <dbReference type="ARBA" id="ARBA00023002"/>
    </source>
</evidence>
<evidence type="ECO:0000256" key="13">
    <source>
        <dbReference type="PIRSR" id="PIRSR036489-4"/>
    </source>
</evidence>
<evidence type="ECO:0000256" key="15">
    <source>
        <dbReference type="RuleBase" id="RU003345"/>
    </source>
</evidence>
<dbReference type="InParanoid" id="A0A6P6XMZ9"/>
<dbReference type="RefSeq" id="XP_027194817.1">
    <property type="nucleotide sequence ID" value="XM_027339016.1"/>
</dbReference>
<dbReference type="SUPFAM" id="SSF53328">
    <property type="entry name" value="Formyltransferase"/>
    <property type="match status" value="1"/>
</dbReference>
<dbReference type="EC" id="1.5.1.6" evidence="9"/>
<dbReference type="SUPFAM" id="SSF47336">
    <property type="entry name" value="ACP-like"/>
    <property type="match status" value="1"/>
</dbReference>
<proteinExistence type="inferred from homology"/>
<feature type="domain" description="Carrier" evidence="16">
    <location>
        <begin position="322"/>
        <end position="399"/>
    </location>
</feature>
<dbReference type="InterPro" id="IPR037022">
    <property type="entry name" value="Formyl_trans_C_sf"/>
</dbReference>
<dbReference type="PANTHER" id="PTHR11699">
    <property type="entry name" value="ALDEHYDE DEHYDROGENASE-RELATED"/>
    <property type="match status" value="1"/>
</dbReference>
<dbReference type="GO" id="GO:0009258">
    <property type="term" value="P:10-formyltetrahydrofolate catabolic process"/>
    <property type="evidence" value="ECO:0007669"/>
    <property type="project" value="UniProtKB-UniRule"/>
</dbReference>
<dbReference type="Proteomes" id="UP000515146">
    <property type="component" value="Unplaced"/>
</dbReference>
<dbReference type="SUPFAM" id="SSF50486">
    <property type="entry name" value="FMT C-terminal domain-like"/>
    <property type="match status" value="1"/>
</dbReference>
<dbReference type="InterPro" id="IPR002376">
    <property type="entry name" value="Formyl_transf_N"/>
</dbReference>
<dbReference type="InterPro" id="IPR016160">
    <property type="entry name" value="Ald_DH_CS_CYS"/>
</dbReference>
<evidence type="ECO:0000313" key="17">
    <source>
        <dbReference type="Proteomes" id="UP000515146"/>
    </source>
</evidence>
<dbReference type="GO" id="GO:0006730">
    <property type="term" value="P:one-carbon metabolic process"/>
    <property type="evidence" value="ECO:0007669"/>
    <property type="project" value="UniProtKB-KW"/>
</dbReference>
<evidence type="ECO:0000313" key="18">
    <source>
        <dbReference type="RefSeq" id="XP_027194817.1"/>
    </source>
</evidence>
<dbReference type="InterPro" id="IPR036477">
    <property type="entry name" value="Formyl_transf_N_sf"/>
</dbReference>
<dbReference type="PROSITE" id="PS00070">
    <property type="entry name" value="ALDEHYDE_DEHYDR_CYS"/>
    <property type="match status" value="1"/>
</dbReference>
<feature type="binding site" evidence="12">
    <location>
        <begin position="638"/>
        <end position="643"/>
    </location>
    <ligand>
        <name>NADP(+)</name>
        <dbReference type="ChEBI" id="CHEBI:58349"/>
    </ligand>
</feature>
<sequence length="914" mass="102280">MKLALIGQSLFASSCYELFKENGHQIVGVFTIPDDSNGREDPVATVARMDNVPVFKFQRWRLKGKILPDVFDQYKSVGADLNVLAYCSQFIPMDVILYPKYQSICYHPSLLPKHRGASSINWTLINGDSKGGFSIFWCDDGLDTGPILLQKSIDIDPNETIDTLYMRFLFPEGVRSMLEAVNLIEQGQAPRLIQSEDDASYDPMLNKKELTELKLDELSGKQLHNFIRGCDTVPGAWIRIDGQTVKLFGSKRWRRPVPTKVEEINIDNCQSKALLHKDGLILQGKDGQMVNVTKIGLENGKMIQACKFGKQDESSDLGDLTEMETELIELIRSIWKSILNTDIDDSSNFFKLGAGSMDVTRLVESIIELDQCIQLSLSNEHVYMNSNFDEFYSMIIGKLRGGGQDDDQSKIDYKPIEMIVNKRKLLFPNQLFIQNEFVDSSNPGKTLKTINPTDETIICEVQNATREDVDRAVMAAQEAFDYGEWSQMNARDRGRLLYRLADLMEQNKEDLATLESIDSGAVYTLAIKTHVGMSIDTFRYFAGWCDKIQGETIPINNARPNRNLTFTRKEPIGVCGIITPWNYPLMMVSWKMAACLAAGNTVVLKPAQVSPLTALKLAELSVRAGFPPGVINILPGSGSVTGQAIIDHPLIRKLGFTGSTPIGKLIMKSCAESNLKKCSLELGGKSPLIIFRDCDLDRAVRHSMSAVFFNKGENCIAAGRLFVEQSIHDEFVRRVVEEVKKMKIGDPLDRSTDHGPQNHRAHLEKLIEYSEIGVKEGAKLIYGGRQAPRPGLFFEPTIFTQVEDHMYIAKEESFGPIMIISMFDDIQNQEDVEEVIRRANNTEFGLASGVFTKDLSKAMLVSEKICAGTCFINCYNKTDVAAPFGGFKQSGFGKDLGREALNEYLKTKTVTIEY</sequence>
<dbReference type="FunFam" id="3.40.605.10:FF:000050">
    <property type="entry name" value="Aldehyde dehydrogenase, mitochondrial"/>
    <property type="match status" value="1"/>
</dbReference>
<dbReference type="Pfam" id="PF02911">
    <property type="entry name" value="Formyl_trans_C"/>
    <property type="match status" value="1"/>
</dbReference>
<evidence type="ECO:0000256" key="4">
    <source>
        <dbReference type="ARBA" id="ARBA00022553"/>
    </source>
</evidence>
<dbReference type="InterPro" id="IPR015590">
    <property type="entry name" value="Aldehyde_DH_dom"/>
</dbReference>
<dbReference type="KEGG" id="dpte:113789477"/>
<dbReference type="InterPro" id="IPR005793">
    <property type="entry name" value="Formyl_trans_C"/>
</dbReference>
<dbReference type="FunFam" id="3.40.605.10:FF:000026">
    <property type="entry name" value="Aldehyde dehydrogenase, putative"/>
    <property type="match status" value="1"/>
</dbReference>
<dbReference type="GO" id="GO:0016155">
    <property type="term" value="F:formyltetrahydrofolate dehydrogenase activity"/>
    <property type="evidence" value="ECO:0007669"/>
    <property type="project" value="UniProtKB-UniRule"/>
</dbReference>
<feature type="binding site" evidence="12">
    <location>
        <position position="765"/>
    </location>
    <ligand>
        <name>NADP(+)</name>
        <dbReference type="ChEBI" id="CHEBI:58349"/>
    </ligand>
</feature>
<dbReference type="PROSITE" id="PS50075">
    <property type="entry name" value="CARRIER"/>
    <property type="match status" value="1"/>
</dbReference>
<dbReference type="InterPro" id="IPR009081">
    <property type="entry name" value="PP-bd_ACP"/>
</dbReference>
<evidence type="ECO:0000256" key="2">
    <source>
        <dbReference type="ARBA" id="ARBA00010978"/>
    </source>
</evidence>
<dbReference type="InterPro" id="IPR036736">
    <property type="entry name" value="ACP-like_sf"/>
</dbReference>
<evidence type="ECO:0000256" key="9">
    <source>
        <dbReference type="PIRNR" id="PIRNR036489"/>
    </source>
</evidence>
<dbReference type="Gene3D" id="1.10.1200.10">
    <property type="entry name" value="ACP-like"/>
    <property type="match status" value="1"/>
</dbReference>
<organism evidence="17 18">
    <name type="scientific">Dermatophagoides pteronyssinus</name>
    <name type="common">European house dust mite</name>
    <dbReference type="NCBI Taxonomy" id="6956"/>
    <lineage>
        <taxon>Eukaryota</taxon>
        <taxon>Metazoa</taxon>
        <taxon>Ecdysozoa</taxon>
        <taxon>Arthropoda</taxon>
        <taxon>Chelicerata</taxon>
        <taxon>Arachnida</taxon>
        <taxon>Acari</taxon>
        <taxon>Acariformes</taxon>
        <taxon>Sarcoptiformes</taxon>
        <taxon>Astigmata</taxon>
        <taxon>Psoroptidia</taxon>
        <taxon>Analgoidea</taxon>
        <taxon>Pyroglyphidae</taxon>
        <taxon>Dermatophagoidinae</taxon>
        <taxon>Dermatophagoides</taxon>
    </lineage>
</organism>
<feature type="active site" description="Proton donor" evidence="10">
    <location>
        <position position="715"/>
    </location>
</feature>